<protein>
    <recommendedName>
        <fullName evidence="4">Vesicle transport protein</fullName>
    </recommendedName>
</protein>
<keyword evidence="1" id="KW-0472">Membrane</keyword>
<accession>A0ABD3QT53</accession>
<organism evidence="2 3">
    <name type="scientific">Stephanodiscus triporus</name>
    <dbReference type="NCBI Taxonomy" id="2934178"/>
    <lineage>
        <taxon>Eukaryota</taxon>
        <taxon>Sar</taxon>
        <taxon>Stramenopiles</taxon>
        <taxon>Ochrophyta</taxon>
        <taxon>Bacillariophyta</taxon>
        <taxon>Coscinodiscophyceae</taxon>
        <taxon>Thalassiosirophycidae</taxon>
        <taxon>Stephanodiscales</taxon>
        <taxon>Stephanodiscaceae</taxon>
        <taxon>Stephanodiscus</taxon>
    </lineage>
</organism>
<gene>
    <name evidence="2" type="ORF">ACHAW5_001915</name>
</gene>
<evidence type="ECO:0008006" key="4">
    <source>
        <dbReference type="Google" id="ProtNLM"/>
    </source>
</evidence>
<dbReference type="AlphaFoldDB" id="A0ABD3QT53"/>
<evidence type="ECO:0000256" key="1">
    <source>
        <dbReference type="SAM" id="Phobius"/>
    </source>
</evidence>
<evidence type="ECO:0000313" key="3">
    <source>
        <dbReference type="Proteomes" id="UP001530315"/>
    </source>
</evidence>
<feature type="transmembrane region" description="Helical" evidence="1">
    <location>
        <begin position="71"/>
        <end position="97"/>
    </location>
</feature>
<dbReference type="EMBL" id="JALLAZ020000114">
    <property type="protein sequence ID" value="KAL3803417.1"/>
    <property type="molecule type" value="Genomic_DNA"/>
</dbReference>
<feature type="transmembrane region" description="Helical" evidence="1">
    <location>
        <begin position="12"/>
        <end position="34"/>
    </location>
</feature>
<reference evidence="2 3" key="1">
    <citation type="submission" date="2024-10" db="EMBL/GenBank/DDBJ databases">
        <title>Updated reference genomes for cyclostephanoid diatoms.</title>
        <authorList>
            <person name="Roberts W.R."/>
            <person name="Alverson A.J."/>
        </authorList>
    </citation>
    <scope>NUCLEOTIDE SEQUENCE [LARGE SCALE GENOMIC DNA]</scope>
    <source>
        <strain evidence="2 3">AJA276-08</strain>
    </source>
</reference>
<sequence>MLMRLGNVVAAALLIFGSMVLGGYGICFGLLICSLESNLSFLRKPIASNFGFLYSPSLRLLFYVLMGMVAWSFGTILGATSAGALCLLALVNTYVLCRYPGYGRALRDMSDEEERRLRREGAKQVWKHGATLPWWEV</sequence>
<keyword evidence="1" id="KW-1133">Transmembrane helix</keyword>
<evidence type="ECO:0000313" key="2">
    <source>
        <dbReference type="EMBL" id="KAL3803417.1"/>
    </source>
</evidence>
<keyword evidence="1" id="KW-0812">Transmembrane</keyword>
<feature type="transmembrane region" description="Helical" evidence="1">
    <location>
        <begin position="46"/>
        <end position="65"/>
    </location>
</feature>
<keyword evidence="3" id="KW-1185">Reference proteome</keyword>
<dbReference type="PANTHER" id="PTHR38894">
    <property type="entry name" value="TRANSMEMBRANE PROTEIN"/>
    <property type="match status" value="1"/>
</dbReference>
<dbReference type="PANTHER" id="PTHR38894:SF1">
    <property type="entry name" value="TRANSMEMBRANE PROTEIN"/>
    <property type="match status" value="1"/>
</dbReference>
<dbReference type="Proteomes" id="UP001530315">
    <property type="component" value="Unassembled WGS sequence"/>
</dbReference>
<name>A0ABD3QT53_9STRA</name>
<comment type="caution">
    <text evidence="2">The sequence shown here is derived from an EMBL/GenBank/DDBJ whole genome shotgun (WGS) entry which is preliminary data.</text>
</comment>
<proteinExistence type="predicted"/>